<accession>A0A848N8C0</accession>
<dbReference type="AlphaFoldDB" id="A0A848N8C0"/>
<gene>
    <name evidence="1" type="ORF">HIO71_05260</name>
</gene>
<evidence type="ECO:0000313" key="2">
    <source>
        <dbReference type="Proteomes" id="UP000548067"/>
    </source>
</evidence>
<sequence length="69" mass="6921">MNILGKGGSGCHMNGDSAYCWSDCDCAFGRACEMSDDGNAGQCVTVGGGGSGGGNPCFNGNNNCTEQPY</sequence>
<evidence type="ECO:0000313" key="1">
    <source>
        <dbReference type="EMBL" id="NMR33613.1"/>
    </source>
</evidence>
<dbReference type="Proteomes" id="UP000548067">
    <property type="component" value="Unassembled WGS sequence"/>
</dbReference>
<name>A0A848N8C0_9FLAO</name>
<proteinExistence type="predicted"/>
<comment type="caution">
    <text evidence="1">The sequence shown here is derived from an EMBL/GenBank/DDBJ whole genome shotgun (WGS) entry which is preliminary data.</text>
</comment>
<dbReference type="EMBL" id="JABCJF010000002">
    <property type="protein sequence ID" value="NMR33613.1"/>
    <property type="molecule type" value="Genomic_DNA"/>
</dbReference>
<reference evidence="1 2" key="1">
    <citation type="submission" date="2020-04" db="EMBL/GenBank/DDBJ databases">
        <title>Genome analysis and antimicrobial resistance characteristics of Chryseobacterium aquaticum isolated from farmed salmonids.</title>
        <authorList>
            <person name="Saticioglu I.B."/>
            <person name="Duman M."/>
            <person name="Altun S."/>
        </authorList>
    </citation>
    <scope>NUCLEOTIDE SEQUENCE [LARGE SCALE GENOMIC DNA]</scope>
    <source>
        <strain evidence="1 2">C-174</strain>
    </source>
</reference>
<protein>
    <submittedName>
        <fullName evidence="1">Uncharacterized protein</fullName>
    </submittedName>
</protein>
<organism evidence="1 2">
    <name type="scientific">Chryseobacterium aquaticum</name>
    <dbReference type="NCBI Taxonomy" id="452084"/>
    <lineage>
        <taxon>Bacteria</taxon>
        <taxon>Pseudomonadati</taxon>
        <taxon>Bacteroidota</taxon>
        <taxon>Flavobacteriia</taxon>
        <taxon>Flavobacteriales</taxon>
        <taxon>Weeksellaceae</taxon>
        <taxon>Chryseobacterium group</taxon>
        <taxon>Chryseobacterium</taxon>
    </lineage>
</organism>
<dbReference type="RefSeq" id="WP_169320620.1">
    <property type="nucleotide sequence ID" value="NZ_JABCJF010000002.1"/>
</dbReference>